<sequence>MEKQALLSATGSPGYDDSINPAPIPASSVAAFPEVPQDEEWASAPPAEMLDDVAGYEGTIAGGEGNFVLPPISITEGTRRDEPRPQREWRLISLQYRLESFTESRSTEWKMVPFKGQFVDSSAYGMAPLPWNIIVPMPPMFQDNVSKVPVPHTSSTKGCHSCMTLGKIACTKCTATGMVKCWVCKGRGYQFNDNRCTHCNGTGLQRCDNCSGHGTRACQTCRGSGQLMLFIQLTVKWKNNIFEGIADRESGLPLGLYSKINGQNIFTEQQSRVNPIVSFPDSQINRASQTAIQEHAAQLARTSPIIQQRQTIEFIPITQVHYEWKEKEYSYFTCGTENRVYSPDYPAKCCCCSIL</sequence>
<dbReference type="InterPro" id="IPR052789">
    <property type="entry name" value="SSUH2_homolog"/>
</dbReference>
<dbReference type="EMBL" id="BFAA01004686">
    <property type="protein sequence ID" value="GCB70250.1"/>
    <property type="molecule type" value="Genomic_DNA"/>
</dbReference>
<feature type="region of interest" description="Disordered" evidence="1">
    <location>
        <begin position="1"/>
        <end position="23"/>
    </location>
</feature>
<evidence type="ECO:0000313" key="2">
    <source>
        <dbReference type="EMBL" id="GCB70250.1"/>
    </source>
</evidence>
<evidence type="ECO:0000256" key="1">
    <source>
        <dbReference type="SAM" id="MobiDB-lite"/>
    </source>
</evidence>
<keyword evidence="3" id="KW-1185">Reference proteome</keyword>
<name>A0A401PAV4_SCYTO</name>
<dbReference type="PANTHER" id="PTHR48465">
    <property type="entry name" value="PROTEIN SSUH2 HOMOLOG"/>
    <property type="match status" value="1"/>
</dbReference>
<dbReference type="OMA" id="CDIPEKM"/>
<evidence type="ECO:0008006" key="4">
    <source>
        <dbReference type="Google" id="ProtNLM"/>
    </source>
</evidence>
<evidence type="ECO:0000313" key="3">
    <source>
        <dbReference type="Proteomes" id="UP000288216"/>
    </source>
</evidence>
<protein>
    <recommendedName>
        <fullName evidence="4">CR-type domain-containing protein</fullName>
    </recommendedName>
</protein>
<accession>A0A401PAV4</accession>
<dbReference type="Proteomes" id="UP000288216">
    <property type="component" value="Unassembled WGS sequence"/>
</dbReference>
<dbReference type="AlphaFoldDB" id="A0A401PAV4"/>
<dbReference type="PANTHER" id="PTHR48465:SF1">
    <property type="entry name" value="PROTEIN SSUH2 HOMOLOG"/>
    <property type="match status" value="1"/>
</dbReference>
<dbReference type="OrthoDB" id="3355217at2759"/>
<comment type="caution">
    <text evidence="2">The sequence shown here is derived from an EMBL/GenBank/DDBJ whole genome shotgun (WGS) entry which is preliminary data.</text>
</comment>
<proteinExistence type="predicted"/>
<gene>
    <name evidence="2" type="ORF">scyTo_0010731</name>
</gene>
<organism evidence="2 3">
    <name type="scientific">Scyliorhinus torazame</name>
    <name type="common">Cloudy catshark</name>
    <name type="synonym">Catulus torazame</name>
    <dbReference type="NCBI Taxonomy" id="75743"/>
    <lineage>
        <taxon>Eukaryota</taxon>
        <taxon>Metazoa</taxon>
        <taxon>Chordata</taxon>
        <taxon>Craniata</taxon>
        <taxon>Vertebrata</taxon>
        <taxon>Chondrichthyes</taxon>
        <taxon>Elasmobranchii</taxon>
        <taxon>Galeomorphii</taxon>
        <taxon>Galeoidea</taxon>
        <taxon>Carcharhiniformes</taxon>
        <taxon>Scyliorhinidae</taxon>
        <taxon>Scyliorhinus</taxon>
    </lineage>
</organism>
<reference evidence="2 3" key="1">
    <citation type="journal article" date="2018" name="Nat. Ecol. Evol.">
        <title>Shark genomes provide insights into elasmobranch evolution and the origin of vertebrates.</title>
        <authorList>
            <person name="Hara Y"/>
            <person name="Yamaguchi K"/>
            <person name="Onimaru K"/>
            <person name="Kadota M"/>
            <person name="Koyanagi M"/>
            <person name="Keeley SD"/>
            <person name="Tatsumi K"/>
            <person name="Tanaka K"/>
            <person name="Motone F"/>
            <person name="Kageyama Y"/>
            <person name="Nozu R"/>
            <person name="Adachi N"/>
            <person name="Nishimura O"/>
            <person name="Nakagawa R"/>
            <person name="Tanegashima C"/>
            <person name="Kiyatake I"/>
            <person name="Matsumoto R"/>
            <person name="Murakumo K"/>
            <person name="Nishida K"/>
            <person name="Terakita A"/>
            <person name="Kuratani S"/>
            <person name="Sato K"/>
            <person name="Hyodo S Kuraku.S."/>
        </authorList>
    </citation>
    <scope>NUCLEOTIDE SEQUENCE [LARGE SCALE GENOMIC DNA]</scope>
</reference>